<organism evidence="3 4">
    <name type="scientific">Acyrthosiphon pisum</name>
    <name type="common">Pea aphid</name>
    <dbReference type="NCBI Taxonomy" id="7029"/>
    <lineage>
        <taxon>Eukaryota</taxon>
        <taxon>Metazoa</taxon>
        <taxon>Ecdysozoa</taxon>
        <taxon>Arthropoda</taxon>
        <taxon>Hexapoda</taxon>
        <taxon>Insecta</taxon>
        <taxon>Pterygota</taxon>
        <taxon>Neoptera</taxon>
        <taxon>Paraneoptera</taxon>
        <taxon>Hemiptera</taxon>
        <taxon>Sternorrhyncha</taxon>
        <taxon>Aphidomorpha</taxon>
        <taxon>Aphidoidea</taxon>
        <taxon>Aphididae</taxon>
        <taxon>Macrosiphini</taxon>
        <taxon>Acyrthosiphon</taxon>
    </lineage>
</organism>
<reference evidence="3" key="2">
    <citation type="submission" date="2022-06" db="UniProtKB">
        <authorList>
            <consortium name="EnsemblMetazoa"/>
        </authorList>
    </citation>
    <scope>IDENTIFICATION</scope>
</reference>
<proteinExistence type="predicted"/>
<dbReference type="EnsemblMetazoa" id="XM_029486172.1">
    <property type="protein sequence ID" value="XP_029342032.1"/>
    <property type="gene ID" value="LOC100575562"/>
</dbReference>
<dbReference type="Gene3D" id="1.10.472.130">
    <property type="match status" value="1"/>
</dbReference>
<dbReference type="InterPro" id="IPR026983">
    <property type="entry name" value="DHC"/>
</dbReference>
<dbReference type="GeneID" id="100575562"/>
<dbReference type="AlphaFoldDB" id="A0A8R2JM38"/>
<dbReference type="InterPro" id="IPR027417">
    <property type="entry name" value="P-loop_NTPase"/>
</dbReference>
<feature type="domain" description="Dynein heavy chain hydrolytic ATP-binding dynein motor region" evidence="1">
    <location>
        <begin position="1"/>
        <end position="77"/>
    </location>
</feature>
<evidence type="ECO:0000313" key="4">
    <source>
        <dbReference type="Proteomes" id="UP000007819"/>
    </source>
</evidence>
<accession>A0A8R2JM38</accession>
<dbReference type="GO" id="GO:0051959">
    <property type="term" value="F:dynein light intermediate chain binding"/>
    <property type="evidence" value="ECO:0007669"/>
    <property type="project" value="InterPro"/>
</dbReference>
<reference evidence="4" key="1">
    <citation type="submission" date="2010-06" db="EMBL/GenBank/DDBJ databases">
        <authorList>
            <person name="Jiang H."/>
            <person name="Abraham K."/>
            <person name="Ali S."/>
            <person name="Alsbrooks S.L."/>
            <person name="Anim B.N."/>
            <person name="Anosike U.S."/>
            <person name="Attaway T."/>
            <person name="Bandaranaike D.P."/>
            <person name="Battles P.K."/>
            <person name="Bell S.N."/>
            <person name="Bell A.V."/>
            <person name="Beltran B."/>
            <person name="Bickham C."/>
            <person name="Bustamante Y."/>
            <person name="Caleb T."/>
            <person name="Canada A."/>
            <person name="Cardenas V."/>
            <person name="Carter K."/>
            <person name="Chacko J."/>
            <person name="Chandrabose M.N."/>
            <person name="Chavez D."/>
            <person name="Chavez A."/>
            <person name="Chen L."/>
            <person name="Chu H.-S."/>
            <person name="Claassen K.J."/>
            <person name="Cockrell R."/>
            <person name="Collins M."/>
            <person name="Cooper J.A."/>
            <person name="Cree A."/>
            <person name="Curry S.M."/>
            <person name="Da Y."/>
            <person name="Dao M.D."/>
            <person name="Das B."/>
            <person name="Davila M.-L."/>
            <person name="Davy-Carroll L."/>
            <person name="Denson S."/>
            <person name="Dinh H."/>
            <person name="Ebong V.E."/>
            <person name="Edwards J.R."/>
            <person name="Egan A."/>
            <person name="El-Daye J."/>
            <person name="Escobedo L."/>
            <person name="Fernandez S."/>
            <person name="Fernando P.R."/>
            <person name="Flagg N."/>
            <person name="Forbes L.D."/>
            <person name="Fowler R.G."/>
            <person name="Fu Q."/>
            <person name="Gabisi R.A."/>
            <person name="Ganer J."/>
            <person name="Garbino Pronczuk A."/>
            <person name="Garcia R.M."/>
            <person name="Garner T."/>
            <person name="Garrett T.E."/>
            <person name="Gonzalez D.A."/>
            <person name="Hamid H."/>
            <person name="Hawkins E.S."/>
            <person name="Hirani K."/>
            <person name="Hogues M.E."/>
            <person name="Hollins B."/>
            <person name="Hsiao C.-H."/>
            <person name="Jabil R."/>
            <person name="James M.L."/>
            <person name="Jhangiani S.N."/>
            <person name="Johnson B."/>
            <person name="Johnson Q."/>
            <person name="Joshi V."/>
            <person name="Kalu J.B."/>
            <person name="Kam C."/>
            <person name="Kashfia A."/>
            <person name="Keebler J."/>
            <person name="Kisamo H."/>
            <person name="Kovar C.L."/>
            <person name="Lago L.A."/>
            <person name="Lai C.-Y."/>
            <person name="Laidlaw J."/>
            <person name="Lara F."/>
            <person name="Le T.-K."/>
            <person name="Lee S.L."/>
            <person name="Legall F.H."/>
            <person name="Lemon S.J."/>
            <person name="Lewis L.R."/>
            <person name="Li B."/>
            <person name="Liu Y."/>
            <person name="Liu Y.-S."/>
            <person name="Lopez J."/>
            <person name="Lozado R.J."/>
            <person name="Lu J."/>
            <person name="Madu R.C."/>
            <person name="Maheshwari M."/>
            <person name="Maheshwari R."/>
            <person name="Malloy K."/>
            <person name="Martinez E."/>
            <person name="Mathew T."/>
            <person name="Mercado I.C."/>
            <person name="Mercado C."/>
            <person name="Meyer B."/>
            <person name="Montgomery K."/>
            <person name="Morgan M.B."/>
            <person name="Munidasa M."/>
            <person name="Nazareth L.V."/>
            <person name="Nelson J."/>
            <person name="Ng B.M."/>
            <person name="Nguyen N.B."/>
            <person name="Nguyen P.Q."/>
            <person name="Nguyen T."/>
            <person name="Obregon M."/>
            <person name="Okwuonu G.O."/>
            <person name="Onwere C.G."/>
            <person name="Orozco G."/>
            <person name="Parra A."/>
            <person name="Patel S."/>
            <person name="Patil S."/>
            <person name="Perez A."/>
            <person name="Perez Y."/>
            <person name="Pham C."/>
            <person name="Primus E.L."/>
            <person name="Pu L.-L."/>
            <person name="Puazo M."/>
            <person name="Qin X."/>
            <person name="Quiroz J.B."/>
            <person name="Reese J."/>
            <person name="Richards S."/>
            <person name="Rives C.M."/>
            <person name="Robberts R."/>
            <person name="Ruiz S.J."/>
            <person name="Ruiz M.J."/>
            <person name="Santibanez J."/>
            <person name="Schneider B.W."/>
            <person name="Sisson I."/>
            <person name="Smith M."/>
            <person name="Sodergren E."/>
            <person name="Song X.-Z."/>
            <person name="Song B.B."/>
            <person name="Summersgill H."/>
            <person name="Thelus R."/>
            <person name="Thornton R.D."/>
            <person name="Trejos Z.Y."/>
            <person name="Usmani K."/>
            <person name="Vattathil S."/>
            <person name="Villasana D."/>
            <person name="Walker D.L."/>
            <person name="Wang S."/>
            <person name="Wang K."/>
            <person name="White C.S."/>
            <person name="Williams A.C."/>
            <person name="Williamson J."/>
            <person name="Wilson K."/>
            <person name="Woghiren I.O."/>
            <person name="Woodworth J.R."/>
            <person name="Worley K.C."/>
            <person name="Wright R.A."/>
            <person name="Wu W."/>
            <person name="Young L."/>
            <person name="Zhang L."/>
            <person name="Zhang J."/>
            <person name="Zhu Y."/>
            <person name="Muzny D.M."/>
            <person name="Weinstock G."/>
            <person name="Gibbs R.A."/>
        </authorList>
    </citation>
    <scope>NUCLEOTIDE SEQUENCE [LARGE SCALE GENOMIC DNA]</scope>
    <source>
        <strain evidence="4">LSR1</strain>
    </source>
</reference>
<name>A0A8R2JM38_ACYPI</name>
<evidence type="ECO:0008006" key="5">
    <source>
        <dbReference type="Google" id="ProtNLM"/>
    </source>
</evidence>
<dbReference type="Pfam" id="PF12774">
    <property type="entry name" value="AAA_6"/>
    <property type="match status" value="1"/>
</dbReference>
<protein>
    <recommendedName>
        <fullName evidence="5">Dynein heavy chain AAA 5 extension domain-containing protein</fullName>
    </recommendedName>
</protein>
<dbReference type="GO" id="GO:0030286">
    <property type="term" value="C:dynein complex"/>
    <property type="evidence" value="ECO:0007669"/>
    <property type="project" value="InterPro"/>
</dbReference>
<evidence type="ECO:0000259" key="2">
    <source>
        <dbReference type="Pfam" id="PF17852"/>
    </source>
</evidence>
<dbReference type="GO" id="GO:0007018">
    <property type="term" value="P:microtubule-based movement"/>
    <property type="evidence" value="ECO:0007669"/>
    <property type="project" value="InterPro"/>
</dbReference>
<dbReference type="RefSeq" id="XP_029342032.1">
    <property type="nucleotide sequence ID" value="XM_029486172.1"/>
</dbReference>
<dbReference type="Gene3D" id="3.40.50.300">
    <property type="entry name" value="P-loop containing nucleotide triphosphate hydrolases"/>
    <property type="match status" value="1"/>
</dbReference>
<evidence type="ECO:0000313" key="3">
    <source>
        <dbReference type="EnsemblMetazoa" id="XP_029342032.1"/>
    </source>
</evidence>
<dbReference type="PANTHER" id="PTHR45703:SF8">
    <property type="entry name" value="DYNEINS HEAVY CHAIN"/>
    <property type="match status" value="1"/>
</dbReference>
<feature type="domain" description="Dynein heavy chain AAA 5 extension" evidence="2">
    <location>
        <begin position="173"/>
        <end position="286"/>
    </location>
</feature>
<sequence>MRALRKLTTQKIVTEDTTLFMGLVGDLFLALDVPRTRELEFENQIRQAMVDLKLQHKNNFILKVVKQSQMSVDGSKLMILDGDIDPIMWIELLNTAVIDENKVLTLEINERIALTQTMRLPFDIPNLRSITPGTVFQAGVLYLSHTDHGWNPYVTSWIGTSDNATEKAALLVLLNKYVPICLEVLKTKFKIVTPIPEIMHKQMLCTLLDCLSPPINCPPETARDVYGTYFVFACLWAFGSAIFPDQLIDWRVEFSKWWLSGFKTITISSSGSVLNYFIDPEPKQFIP</sequence>
<keyword evidence="4" id="KW-1185">Reference proteome</keyword>
<evidence type="ECO:0000259" key="1">
    <source>
        <dbReference type="Pfam" id="PF12774"/>
    </source>
</evidence>
<dbReference type="GO" id="GO:0045505">
    <property type="term" value="F:dynein intermediate chain binding"/>
    <property type="evidence" value="ECO:0007669"/>
    <property type="project" value="InterPro"/>
</dbReference>
<dbReference type="InterPro" id="IPR035699">
    <property type="entry name" value="AAA_6"/>
</dbReference>
<dbReference type="KEGG" id="api:100575562"/>
<dbReference type="OrthoDB" id="447173at2759"/>
<dbReference type="GO" id="GO:0005524">
    <property type="term" value="F:ATP binding"/>
    <property type="evidence" value="ECO:0007669"/>
    <property type="project" value="InterPro"/>
</dbReference>
<dbReference type="InterPro" id="IPR041466">
    <property type="entry name" value="Dynein_AAA5_ext"/>
</dbReference>
<dbReference type="Pfam" id="PF17852">
    <property type="entry name" value="Dynein_AAA_lid"/>
    <property type="match status" value="1"/>
</dbReference>
<dbReference type="Proteomes" id="UP000007819">
    <property type="component" value="Chromosome A1"/>
</dbReference>
<dbReference type="PANTHER" id="PTHR45703">
    <property type="entry name" value="DYNEIN HEAVY CHAIN"/>
    <property type="match status" value="1"/>
</dbReference>